<evidence type="ECO:0000313" key="7">
    <source>
        <dbReference type="EMBL" id="KAH7549373.1"/>
    </source>
</evidence>
<evidence type="ECO:0000256" key="2">
    <source>
        <dbReference type="ARBA" id="ARBA00022676"/>
    </source>
</evidence>
<dbReference type="InterPro" id="IPR007657">
    <property type="entry name" value="Glycosyltransferase_61"/>
</dbReference>
<evidence type="ECO:0000313" key="8">
    <source>
        <dbReference type="Proteomes" id="UP000827721"/>
    </source>
</evidence>
<gene>
    <name evidence="7" type="ORF">JRO89_XS13G0021300</name>
</gene>
<reference evidence="7 8" key="1">
    <citation type="submission" date="2021-02" db="EMBL/GenBank/DDBJ databases">
        <title>Plant Genome Project.</title>
        <authorList>
            <person name="Zhang R.-G."/>
        </authorList>
    </citation>
    <scope>NUCLEOTIDE SEQUENCE [LARGE SCALE GENOMIC DNA]</scope>
    <source>
        <tissue evidence="7">Leaves</tissue>
    </source>
</reference>
<organism evidence="7 8">
    <name type="scientific">Xanthoceras sorbifolium</name>
    <dbReference type="NCBI Taxonomy" id="99658"/>
    <lineage>
        <taxon>Eukaryota</taxon>
        <taxon>Viridiplantae</taxon>
        <taxon>Streptophyta</taxon>
        <taxon>Embryophyta</taxon>
        <taxon>Tracheophyta</taxon>
        <taxon>Spermatophyta</taxon>
        <taxon>Magnoliopsida</taxon>
        <taxon>eudicotyledons</taxon>
        <taxon>Gunneridae</taxon>
        <taxon>Pentapetalae</taxon>
        <taxon>rosids</taxon>
        <taxon>malvids</taxon>
        <taxon>Sapindales</taxon>
        <taxon>Sapindaceae</taxon>
        <taxon>Xanthoceroideae</taxon>
        <taxon>Xanthoceras</taxon>
    </lineage>
</organism>
<protein>
    <recommendedName>
        <fullName evidence="6">Glycosyltransferase 61 catalytic domain-containing protein</fullName>
    </recommendedName>
</protein>
<comment type="subcellular location">
    <subcellularLocation>
        <location evidence="1">Golgi apparatus membrane</location>
        <topology evidence="1">Single-pass type II membrane protein</topology>
    </subcellularLocation>
</comment>
<accession>A0ABQ8H622</accession>
<feature type="transmembrane region" description="Helical" evidence="5">
    <location>
        <begin position="36"/>
        <end position="55"/>
    </location>
</feature>
<keyword evidence="2" id="KW-0328">Glycosyltransferase</keyword>
<dbReference type="Pfam" id="PF04577">
    <property type="entry name" value="Glyco_transf_61"/>
    <property type="match status" value="1"/>
</dbReference>
<keyword evidence="4" id="KW-0325">Glycoprotein</keyword>
<keyword evidence="5" id="KW-0812">Transmembrane</keyword>
<sequence>MHEIVISTSEKKKKKKTNMFDFILTRSFSKHEQNKFRYGVIIGFLLVALSFYTVFKPHLGPLPISNLEMSVDADLEKLMIKDTSISQHLEREAKELKPICNVMEPRSDFCEITGDIRVHGNSSAVHIASLQRGFLVEKDSWNIRPYTRRAAPSSNELTILFSIGGFSGNHFHDFSDLLIPLFITSKQFNGEVQFLVTDYRPWWISKFRKVFEKLSKYDIIDIDKEESVHCYSSIIVGLKCHDKELRIDPSKSPTGLSMKDFRDFLRSVYSLNRTEAIKLRDSEDRITRPRLMIISRRKTRSFVNVGRISKKAKTLGYEVVVAEANLSTDLSKFAQIVNSCDVLMGVHGAGLTNMVFLPDNAILIQIIPLGQIDKLARIDFGEPTVAMNLRYLEYKISIKESTLIRQYPVDHEIIRNPLSVSKHGWNSISEIYLKKQNVKLDVLRFRSTLFKALELLHHQ</sequence>
<evidence type="ECO:0000256" key="1">
    <source>
        <dbReference type="ARBA" id="ARBA00004323"/>
    </source>
</evidence>
<dbReference type="Proteomes" id="UP000827721">
    <property type="component" value="Unassembled WGS sequence"/>
</dbReference>
<evidence type="ECO:0000256" key="3">
    <source>
        <dbReference type="ARBA" id="ARBA00022679"/>
    </source>
</evidence>
<keyword evidence="3" id="KW-0808">Transferase</keyword>
<dbReference type="EMBL" id="JAFEMO010000013">
    <property type="protein sequence ID" value="KAH7549373.1"/>
    <property type="molecule type" value="Genomic_DNA"/>
</dbReference>
<proteinExistence type="predicted"/>
<feature type="domain" description="Glycosyltransferase 61 catalytic" evidence="6">
    <location>
        <begin position="255"/>
        <end position="363"/>
    </location>
</feature>
<evidence type="ECO:0000256" key="4">
    <source>
        <dbReference type="ARBA" id="ARBA00023180"/>
    </source>
</evidence>
<dbReference type="InterPro" id="IPR049625">
    <property type="entry name" value="Glyco_transf_61_cat"/>
</dbReference>
<name>A0ABQ8H622_9ROSI</name>
<keyword evidence="5" id="KW-1133">Transmembrane helix</keyword>
<keyword evidence="8" id="KW-1185">Reference proteome</keyword>
<dbReference type="PANTHER" id="PTHR20961">
    <property type="entry name" value="GLYCOSYLTRANSFERASE"/>
    <property type="match status" value="1"/>
</dbReference>
<dbReference type="PANTHER" id="PTHR20961:SF149">
    <property type="entry name" value="PROTEIN O-LINKED-MANNOSE BETA-1,4-N-ACETYLGLUCOSAMINYLTRANSFERASE 2-LIKE"/>
    <property type="match status" value="1"/>
</dbReference>
<keyword evidence="5" id="KW-0472">Membrane</keyword>
<evidence type="ECO:0000259" key="6">
    <source>
        <dbReference type="Pfam" id="PF04577"/>
    </source>
</evidence>
<comment type="caution">
    <text evidence="7">The sequence shown here is derived from an EMBL/GenBank/DDBJ whole genome shotgun (WGS) entry which is preliminary data.</text>
</comment>
<evidence type="ECO:0000256" key="5">
    <source>
        <dbReference type="SAM" id="Phobius"/>
    </source>
</evidence>